<gene>
    <name evidence="7" type="ORF">SAMN05421740_108226</name>
</gene>
<proteinExistence type="predicted"/>
<feature type="transmembrane region" description="Helical" evidence="5">
    <location>
        <begin position="72"/>
        <end position="93"/>
    </location>
</feature>
<dbReference type="AlphaFoldDB" id="A0A1H7SCG3"/>
<keyword evidence="8" id="KW-1185">Reference proteome</keyword>
<evidence type="ECO:0000259" key="6">
    <source>
        <dbReference type="Pfam" id="PF07291"/>
    </source>
</evidence>
<organism evidence="7 8">
    <name type="scientific">Parapedobacter koreensis</name>
    <dbReference type="NCBI Taxonomy" id="332977"/>
    <lineage>
        <taxon>Bacteria</taxon>
        <taxon>Pseudomonadati</taxon>
        <taxon>Bacteroidota</taxon>
        <taxon>Sphingobacteriia</taxon>
        <taxon>Sphingobacteriales</taxon>
        <taxon>Sphingobacteriaceae</taxon>
        <taxon>Parapedobacter</taxon>
    </lineage>
</organism>
<keyword evidence="3 5" id="KW-1133">Transmembrane helix</keyword>
<protein>
    <recommendedName>
        <fullName evidence="6">Methylamine utilisation protein MauE domain-containing protein</fullName>
    </recommendedName>
</protein>
<evidence type="ECO:0000256" key="2">
    <source>
        <dbReference type="ARBA" id="ARBA00022692"/>
    </source>
</evidence>
<evidence type="ECO:0000256" key="4">
    <source>
        <dbReference type="ARBA" id="ARBA00023136"/>
    </source>
</evidence>
<accession>A0A1H7SCG3</accession>
<sequence>MFVIRLSLVVLWLPVAAEKLWDLQKFHGTLLRQPFPAWWADTLYWPLPVLELATAVLIAWPDSRRRVHHGMWLSALLMLGFTLFILFGVLGWYERRPCGCGSVISGLSWEDHLWFNTAFLLLSIFGIWLTRPKHPAGHPHRRYRKALRLFRRRRIARQLYRYRAVAIRLRFPRKMAVFRRRA</sequence>
<keyword evidence="2 5" id="KW-0812">Transmembrane</keyword>
<feature type="domain" description="Methylamine utilisation protein MauE" evidence="6">
    <location>
        <begin position="2"/>
        <end position="129"/>
    </location>
</feature>
<dbReference type="STRING" id="332977.SAMN05421740_108226"/>
<dbReference type="InterPro" id="IPR009908">
    <property type="entry name" value="Methylamine_util_MauE"/>
</dbReference>
<dbReference type="EMBL" id="FNZR01000008">
    <property type="protein sequence ID" value="SEL70342.1"/>
    <property type="molecule type" value="Genomic_DNA"/>
</dbReference>
<evidence type="ECO:0000256" key="3">
    <source>
        <dbReference type="ARBA" id="ARBA00022989"/>
    </source>
</evidence>
<name>A0A1H7SCG3_9SPHI</name>
<keyword evidence="4 5" id="KW-0472">Membrane</keyword>
<evidence type="ECO:0000256" key="5">
    <source>
        <dbReference type="SAM" id="Phobius"/>
    </source>
</evidence>
<reference evidence="8" key="1">
    <citation type="submission" date="2016-10" db="EMBL/GenBank/DDBJ databases">
        <authorList>
            <person name="Varghese N."/>
            <person name="Submissions S."/>
        </authorList>
    </citation>
    <scope>NUCLEOTIDE SEQUENCE [LARGE SCALE GENOMIC DNA]</scope>
    <source>
        <strain evidence="8">Jip14</strain>
    </source>
</reference>
<evidence type="ECO:0000256" key="1">
    <source>
        <dbReference type="ARBA" id="ARBA00004141"/>
    </source>
</evidence>
<dbReference type="Proteomes" id="UP000198916">
    <property type="component" value="Unassembled WGS sequence"/>
</dbReference>
<dbReference type="GO" id="GO:0030416">
    <property type="term" value="P:methylamine metabolic process"/>
    <property type="evidence" value="ECO:0007669"/>
    <property type="project" value="InterPro"/>
</dbReference>
<evidence type="ECO:0000313" key="8">
    <source>
        <dbReference type="Proteomes" id="UP000198916"/>
    </source>
</evidence>
<feature type="transmembrane region" description="Helical" evidence="5">
    <location>
        <begin position="43"/>
        <end position="60"/>
    </location>
</feature>
<dbReference type="Pfam" id="PF07291">
    <property type="entry name" value="MauE"/>
    <property type="match status" value="1"/>
</dbReference>
<dbReference type="GO" id="GO:0016020">
    <property type="term" value="C:membrane"/>
    <property type="evidence" value="ECO:0007669"/>
    <property type="project" value="UniProtKB-SubCell"/>
</dbReference>
<comment type="subcellular location">
    <subcellularLocation>
        <location evidence="1">Membrane</location>
        <topology evidence="1">Multi-pass membrane protein</topology>
    </subcellularLocation>
</comment>
<evidence type="ECO:0000313" key="7">
    <source>
        <dbReference type="EMBL" id="SEL70342.1"/>
    </source>
</evidence>
<feature type="transmembrane region" description="Helical" evidence="5">
    <location>
        <begin position="113"/>
        <end position="131"/>
    </location>
</feature>